<reference evidence="5" key="2">
    <citation type="submission" date="2025-09" db="UniProtKB">
        <authorList>
            <consortium name="Ensembl"/>
        </authorList>
    </citation>
    <scope>IDENTIFICATION</scope>
</reference>
<dbReference type="InterPro" id="IPR002048">
    <property type="entry name" value="EF_hand_dom"/>
</dbReference>
<evidence type="ECO:0000256" key="2">
    <source>
        <dbReference type="ARBA" id="ARBA00022837"/>
    </source>
</evidence>
<dbReference type="GO" id="GO:0016197">
    <property type="term" value="P:endosomal transport"/>
    <property type="evidence" value="ECO:0007669"/>
    <property type="project" value="TreeGrafter"/>
</dbReference>
<dbReference type="SUPFAM" id="SSF47473">
    <property type="entry name" value="EF-hand"/>
    <property type="match status" value="1"/>
</dbReference>
<dbReference type="CDD" id="cd00052">
    <property type="entry name" value="EH"/>
    <property type="match status" value="1"/>
</dbReference>
<dbReference type="STRING" id="409849.ENSPMGP00000016593"/>
<dbReference type="GO" id="GO:0005509">
    <property type="term" value="F:calcium ion binding"/>
    <property type="evidence" value="ECO:0007669"/>
    <property type="project" value="InterPro"/>
</dbReference>
<dbReference type="SMART" id="SM00027">
    <property type="entry name" value="EH"/>
    <property type="match status" value="1"/>
</dbReference>
<evidence type="ECO:0000259" key="3">
    <source>
        <dbReference type="PROSITE" id="PS50031"/>
    </source>
</evidence>
<proteinExistence type="predicted"/>
<keyword evidence="2" id="KW-0106">Calcium</keyword>
<evidence type="ECO:0000259" key="4">
    <source>
        <dbReference type="PROSITE" id="PS50222"/>
    </source>
</evidence>
<protein>
    <recommendedName>
        <fullName evidence="7">EH domain-containing protein</fullName>
    </recommendedName>
</protein>
<organism evidence="5 6">
    <name type="scientific">Periophthalmus magnuspinnatus</name>
    <dbReference type="NCBI Taxonomy" id="409849"/>
    <lineage>
        <taxon>Eukaryota</taxon>
        <taxon>Metazoa</taxon>
        <taxon>Chordata</taxon>
        <taxon>Craniata</taxon>
        <taxon>Vertebrata</taxon>
        <taxon>Euteleostomi</taxon>
        <taxon>Actinopterygii</taxon>
        <taxon>Neopterygii</taxon>
        <taxon>Teleostei</taxon>
        <taxon>Neoteleostei</taxon>
        <taxon>Acanthomorphata</taxon>
        <taxon>Gobiaria</taxon>
        <taxon>Gobiiformes</taxon>
        <taxon>Gobioidei</taxon>
        <taxon>Gobiidae</taxon>
        <taxon>Oxudercinae</taxon>
        <taxon>Periophthalmus</taxon>
    </lineage>
</organism>
<evidence type="ECO:0000256" key="1">
    <source>
        <dbReference type="ARBA" id="ARBA00022723"/>
    </source>
</evidence>
<dbReference type="PROSITE" id="PS00018">
    <property type="entry name" value="EF_HAND_1"/>
    <property type="match status" value="1"/>
</dbReference>
<dbReference type="InterPro" id="IPR018247">
    <property type="entry name" value="EF_Hand_1_Ca_BS"/>
</dbReference>
<feature type="domain" description="EF-hand" evidence="4">
    <location>
        <begin position="41"/>
        <end position="76"/>
    </location>
</feature>
<dbReference type="Proteomes" id="UP000261520">
    <property type="component" value="Unplaced"/>
</dbReference>
<name>A0A3B4AHM2_9GOBI</name>
<keyword evidence="6" id="KW-1185">Reference proteome</keyword>
<dbReference type="GO" id="GO:0005737">
    <property type="term" value="C:cytoplasm"/>
    <property type="evidence" value="ECO:0007669"/>
    <property type="project" value="TreeGrafter"/>
</dbReference>
<dbReference type="Gene3D" id="1.10.238.10">
    <property type="entry name" value="EF-hand"/>
    <property type="match status" value="1"/>
</dbReference>
<dbReference type="PROSITE" id="PS50222">
    <property type="entry name" value="EF_HAND_2"/>
    <property type="match status" value="1"/>
</dbReference>
<evidence type="ECO:0000313" key="6">
    <source>
        <dbReference type="Proteomes" id="UP000261520"/>
    </source>
</evidence>
<dbReference type="PROSITE" id="PS50031">
    <property type="entry name" value="EH"/>
    <property type="match status" value="1"/>
</dbReference>
<dbReference type="AlphaFoldDB" id="A0A3B4AHM2"/>
<evidence type="ECO:0000313" key="5">
    <source>
        <dbReference type="Ensembl" id="ENSPMGP00000016593.1"/>
    </source>
</evidence>
<dbReference type="PANTHER" id="PTHR11216">
    <property type="entry name" value="EH DOMAIN"/>
    <property type="match status" value="1"/>
</dbReference>
<sequence>LLSPLVPLVCSLNTCPSDLLQIFDWSISGVNAKKEMMNSRLPNTVLGKIWKLADCDQDGMLDDEEFALAQHLIQVKLEGYELTNYIFYLNQLFWFGFRPPLVPGLGLI</sequence>
<dbReference type="GO" id="GO:0005886">
    <property type="term" value="C:plasma membrane"/>
    <property type="evidence" value="ECO:0007669"/>
    <property type="project" value="TreeGrafter"/>
</dbReference>
<dbReference type="GO" id="GO:0006897">
    <property type="term" value="P:endocytosis"/>
    <property type="evidence" value="ECO:0007669"/>
    <property type="project" value="TreeGrafter"/>
</dbReference>
<dbReference type="InterPro" id="IPR000261">
    <property type="entry name" value="EH_dom"/>
</dbReference>
<dbReference type="InterPro" id="IPR011992">
    <property type="entry name" value="EF-hand-dom_pair"/>
</dbReference>
<feature type="domain" description="EH" evidence="3">
    <location>
        <begin position="36"/>
        <end position="79"/>
    </location>
</feature>
<reference evidence="5" key="1">
    <citation type="submission" date="2025-08" db="UniProtKB">
        <authorList>
            <consortium name="Ensembl"/>
        </authorList>
    </citation>
    <scope>IDENTIFICATION</scope>
</reference>
<keyword evidence="1" id="KW-0479">Metal-binding</keyword>
<evidence type="ECO:0008006" key="7">
    <source>
        <dbReference type="Google" id="ProtNLM"/>
    </source>
</evidence>
<accession>A0A3B4AHM2</accession>
<dbReference type="Ensembl" id="ENSPMGT00000017720.1">
    <property type="protein sequence ID" value="ENSPMGP00000016593.1"/>
    <property type="gene ID" value="ENSPMGG00000013626.1"/>
</dbReference>
<dbReference type="Pfam" id="PF12763">
    <property type="entry name" value="EH"/>
    <property type="match status" value="1"/>
</dbReference>